<reference evidence="9 10" key="1">
    <citation type="journal article" date="2019" name="Environ. Microbiol.">
        <title>Species interactions and distinct microbial communities in high Arctic permafrost affected cryosols are associated with the CH4 and CO2 gas fluxes.</title>
        <authorList>
            <person name="Altshuler I."/>
            <person name="Hamel J."/>
            <person name="Turney S."/>
            <person name="Magnuson E."/>
            <person name="Levesque R."/>
            <person name="Greer C."/>
            <person name="Whyte L.G."/>
        </authorList>
    </citation>
    <scope>NUCLEOTIDE SEQUENCE [LARGE SCALE GENOMIC DNA]</scope>
    <source>
        <strain evidence="9 10">S5.20</strain>
    </source>
</reference>
<feature type="transmembrane region" description="Helical" evidence="7">
    <location>
        <begin position="78"/>
        <end position="97"/>
    </location>
</feature>
<accession>A0A502DEJ8</accession>
<comment type="subcellular location">
    <subcellularLocation>
        <location evidence="1">Membrane</location>
        <topology evidence="1">Multi-pass membrane protein</topology>
    </subcellularLocation>
</comment>
<feature type="transmembrane region" description="Helical" evidence="7">
    <location>
        <begin position="117"/>
        <end position="134"/>
    </location>
</feature>
<keyword evidence="2" id="KW-0813">Transport</keyword>
<dbReference type="SUPFAM" id="SSF161111">
    <property type="entry name" value="Cation efflux protein transmembrane domain-like"/>
    <property type="match status" value="1"/>
</dbReference>
<dbReference type="PANTHER" id="PTHR13414">
    <property type="entry name" value="HUEL-CATION TRANSPORTER"/>
    <property type="match status" value="1"/>
</dbReference>
<evidence type="ECO:0000313" key="10">
    <source>
        <dbReference type="Proteomes" id="UP000320095"/>
    </source>
</evidence>
<dbReference type="RefSeq" id="WP_140700279.1">
    <property type="nucleotide sequence ID" value="NZ_RCZG01000030.1"/>
</dbReference>
<dbReference type="PANTHER" id="PTHR13414:SF9">
    <property type="entry name" value="PROTON-COUPLED ZINC ANTIPORTER SLC30A9, MITOCHONDRIAL"/>
    <property type="match status" value="1"/>
</dbReference>
<evidence type="ECO:0000256" key="4">
    <source>
        <dbReference type="ARBA" id="ARBA00022989"/>
    </source>
</evidence>
<dbReference type="OrthoDB" id="9806522at2"/>
<dbReference type="Proteomes" id="UP000320095">
    <property type="component" value="Unassembled WGS sequence"/>
</dbReference>
<keyword evidence="4 7" id="KW-1133">Transmembrane helix</keyword>
<sequence>MVKAGGDSSLTVVIAFVANLAVALAKSFAAVLSGSASMTAEAAHSWADTGNEVFLLIANRRSVRDADERRPLGYGREAYVWSLLAAVGLFVVGAAVSIWRGVTELLHGEEGSEDYRIAYLVLAIAFVLEGASWLQSVRQLRRDASHFESDVLQYAFETSDPTVRAVFAEDSAALIGIVIAFVGILLHQLTGDVVWDGVGSILVGVLLGGVAVVLINRNRIFLTGEAGPPRLQKALSDKLASFPEVASVRFLRPEFIGPKQIFVIASVDLVGDAVESSVARTLRMLEHRFEDDVPEIREAVLTVSEPDDAGIALLVSNTEPKTGDSDSGPAGAEDVQSDPAKGAEDRSDWSDEGGATAKDDD</sequence>
<dbReference type="GO" id="GO:0008324">
    <property type="term" value="F:monoatomic cation transmembrane transporter activity"/>
    <property type="evidence" value="ECO:0007669"/>
    <property type="project" value="InterPro"/>
</dbReference>
<keyword evidence="3 7" id="KW-0812">Transmembrane</keyword>
<dbReference type="AlphaFoldDB" id="A0A502DEJ8"/>
<evidence type="ECO:0000256" key="1">
    <source>
        <dbReference type="ARBA" id="ARBA00004141"/>
    </source>
</evidence>
<evidence type="ECO:0000256" key="5">
    <source>
        <dbReference type="ARBA" id="ARBA00023136"/>
    </source>
</evidence>
<dbReference type="InterPro" id="IPR027469">
    <property type="entry name" value="Cation_efflux_TMD_sf"/>
</dbReference>
<feature type="domain" description="Cation efflux protein transmembrane" evidence="8">
    <location>
        <begin position="12"/>
        <end position="214"/>
    </location>
</feature>
<feature type="transmembrane region" description="Helical" evidence="7">
    <location>
        <begin position="172"/>
        <end position="191"/>
    </location>
</feature>
<comment type="caution">
    <text evidence="9">The sequence shown here is derived from an EMBL/GenBank/DDBJ whole genome shotgun (WGS) entry which is preliminary data.</text>
</comment>
<evidence type="ECO:0000256" key="7">
    <source>
        <dbReference type="SAM" id="Phobius"/>
    </source>
</evidence>
<dbReference type="GO" id="GO:0016020">
    <property type="term" value="C:membrane"/>
    <property type="evidence" value="ECO:0007669"/>
    <property type="project" value="UniProtKB-SubCell"/>
</dbReference>
<protein>
    <submittedName>
        <fullName evidence="9">Cation transporter</fullName>
    </submittedName>
</protein>
<evidence type="ECO:0000256" key="6">
    <source>
        <dbReference type="SAM" id="MobiDB-lite"/>
    </source>
</evidence>
<evidence type="ECO:0000259" key="8">
    <source>
        <dbReference type="Pfam" id="PF01545"/>
    </source>
</evidence>
<dbReference type="InterPro" id="IPR040177">
    <property type="entry name" value="SLC30A9"/>
</dbReference>
<feature type="transmembrane region" description="Helical" evidence="7">
    <location>
        <begin position="12"/>
        <end position="32"/>
    </location>
</feature>
<name>A0A502DEJ8_9MYCO</name>
<feature type="region of interest" description="Disordered" evidence="6">
    <location>
        <begin position="315"/>
        <end position="361"/>
    </location>
</feature>
<evidence type="ECO:0000256" key="3">
    <source>
        <dbReference type="ARBA" id="ARBA00022692"/>
    </source>
</evidence>
<dbReference type="InterPro" id="IPR058533">
    <property type="entry name" value="Cation_efflux_TM"/>
</dbReference>
<keyword evidence="5 7" id="KW-0472">Membrane</keyword>
<dbReference type="EMBL" id="RCZG01000030">
    <property type="protein sequence ID" value="TPG23995.1"/>
    <property type="molecule type" value="Genomic_DNA"/>
</dbReference>
<dbReference type="Pfam" id="PF01545">
    <property type="entry name" value="Cation_efflux"/>
    <property type="match status" value="1"/>
</dbReference>
<dbReference type="Gene3D" id="1.20.1510.10">
    <property type="entry name" value="Cation efflux protein transmembrane domain"/>
    <property type="match status" value="1"/>
</dbReference>
<proteinExistence type="predicted"/>
<dbReference type="GO" id="GO:0006829">
    <property type="term" value="P:zinc ion transport"/>
    <property type="evidence" value="ECO:0007669"/>
    <property type="project" value="InterPro"/>
</dbReference>
<dbReference type="InterPro" id="IPR002524">
    <property type="entry name" value="Cation_efflux"/>
</dbReference>
<keyword evidence="10" id="KW-1185">Reference proteome</keyword>
<evidence type="ECO:0000313" key="9">
    <source>
        <dbReference type="EMBL" id="TPG23995.1"/>
    </source>
</evidence>
<dbReference type="NCBIfam" id="TIGR01297">
    <property type="entry name" value="CDF"/>
    <property type="match status" value="1"/>
</dbReference>
<feature type="transmembrane region" description="Helical" evidence="7">
    <location>
        <begin position="197"/>
        <end position="215"/>
    </location>
</feature>
<organism evidence="9 10">
    <name type="scientific">Mycolicibacterium hodleri</name>
    <dbReference type="NCBI Taxonomy" id="49897"/>
    <lineage>
        <taxon>Bacteria</taxon>
        <taxon>Bacillati</taxon>
        <taxon>Actinomycetota</taxon>
        <taxon>Actinomycetes</taxon>
        <taxon>Mycobacteriales</taxon>
        <taxon>Mycobacteriaceae</taxon>
        <taxon>Mycolicibacterium</taxon>
    </lineage>
</organism>
<evidence type="ECO:0000256" key="2">
    <source>
        <dbReference type="ARBA" id="ARBA00022448"/>
    </source>
</evidence>
<gene>
    <name evidence="9" type="ORF">EAH80_30915</name>
</gene>